<dbReference type="EMBL" id="PQGG01000007">
    <property type="protein sequence ID" value="POP54301.1"/>
    <property type="molecule type" value="Genomic_DNA"/>
</dbReference>
<dbReference type="Proteomes" id="UP000237222">
    <property type="component" value="Unassembled WGS sequence"/>
</dbReference>
<proteinExistence type="predicted"/>
<feature type="transmembrane region" description="Helical" evidence="1">
    <location>
        <begin position="97"/>
        <end position="118"/>
    </location>
</feature>
<evidence type="ECO:0000313" key="4">
    <source>
        <dbReference type="Proteomes" id="UP000237222"/>
    </source>
</evidence>
<dbReference type="AlphaFoldDB" id="A0A2S4HKU1"/>
<reference evidence="2" key="1">
    <citation type="submission" date="2018-01" db="EMBL/GenBank/DDBJ databases">
        <authorList>
            <person name="Yu X.-D."/>
        </authorList>
    </citation>
    <scope>NUCLEOTIDE SEQUENCE</scope>
    <source>
        <strain evidence="2">ZX-21</strain>
    </source>
</reference>
<comment type="caution">
    <text evidence="2">The sequence shown here is derived from an EMBL/GenBank/DDBJ whole genome shotgun (WGS) entry which is preliminary data.</text>
</comment>
<name>A0A2S4HKU1_9GAMM</name>
<organism evidence="2 4">
    <name type="scientific">Zhongshania marina</name>
    <dbReference type="NCBI Taxonomy" id="2304603"/>
    <lineage>
        <taxon>Bacteria</taxon>
        <taxon>Pseudomonadati</taxon>
        <taxon>Pseudomonadota</taxon>
        <taxon>Gammaproteobacteria</taxon>
        <taxon>Cellvibrionales</taxon>
        <taxon>Spongiibacteraceae</taxon>
        <taxon>Zhongshania</taxon>
    </lineage>
</organism>
<feature type="transmembrane region" description="Helical" evidence="1">
    <location>
        <begin position="47"/>
        <end position="65"/>
    </location>
</feature>
<accession>A0A2S4HKU1</accession>
<keyword evidence="1" id="KW-0812">Transmembrane</keyword>
<sequence>MTKLLNALLWVLGLLFVILGLRWLIDPQAAAATLGMALSDGVGRSSQIGDFGAFFFTGGLWVLLGAWRKAPIFLYVSATTLGVAALFRLLAWAVQDAALTVDMIAVEVVIAVILLVAAKQFERSA</sequence>
<keyword evidence="1" id="KW-1133">Transmembrane helix</keyword>
<evidence type="ECO:0000256" key="1">
    <source>
        <dbReference type="SAM" id="Phobius"/>
    </source>
</evidence>
<gene>
    <name evidence="2" type="ORF">C0068_03280</name>
    <name evidence="3" type="ORF">D0911_10845</name>
</gene>
<keyword evidence="1" id="KW-0472">Membrane</keyword>
<protein>
    <recommendedName>
        <fullName evidence="6">DUF4345 domain-containing protein</fullName>
    </recommendedName>
</protein>
<evidence type="ECO:0000313" key="3">
    <source>
        <dbReference type="EMBL" id="RNL61780.1"/>
    </source>
</evidence>
<dbReference type="EMBL" id="RHGB01000011">
    <property type="protein sequence ID" value="RNL61780.1"/>
    <property type="molecule type" value="Genomic_DNA"/>
</dbReference>
<keyword evidence="5" id="KW-1185">Reference proteome</keyword>
<dbReference type="Proteomes" id="UP000274695">
    <property type="component" value="Unassembled WGS sequence"/>
</dbReference>
<feature type="transmembrane region" description="Helical" evidence="1">
    <location>
        <begin position="72"/>
        <end position="91"/>
    </location>
</feature>
<evidence type="ECO:0000313" key="5">
    <source>
        <dbReference type="Proteomes" id="UP000274695"/>
    </source>
</evidence>
<reference evidence="3 5" key="2">
    <citation type="submission" date="2018-10" db="EMBL/GenBank/DDBJ databases">
        <title>Draft genome sequence of Zhongshania sp. DSW25-10.</title>
        <authorList>
            <person name="Oh J."/>
        </authorList>
    </citation>
    <scope>NUCLEOTIDE SEQUENCE [LARGE SCALE GENOMIC DNA]</scope>
    <source>
        <strain evidence="3 5">DSW25-10</strain>
    </source>
</reference>
<evidence type="ECO:0008006" key="6">
    <source>
        <dbReference type="Google" id="ProtNLM"/>
    </source>
</evidence>
<evidence type="ECO:0000313" key="2">
    <source>
        <dbReference type="EMBL" id="POP54301.1"/>
    </source>
</evidence>